<keyword evidence="2" id="KW-1133">Transmembrane helix</keyword>
<gene>
    <name evidence="3" type="ORF">Klosneuvirus_5_96</name>
</gene>
<name>A0A1V0SL47_9VIRU</name>
<feature type="compositionally biased region" description="Low complexity" evidence="1">
    <location>
        <begin position="27"/>
        <end position="42"/>
    </location>
</feature>
<sequence length="151" mass="18054">MEDNKQNEEKIIDSEKQNIITPESDSDLGSSESHNSESNSLELGPSRSVLTYYVVKRSFLFLDEWLFYYALFKLYKNQYYKMFYLIMAYGISCLYTSYKNIDKIEHQMINIKQTIWLTDSSPIELFYHVSEFLIKIYNKWKLNDEDNDKAD</sequence>
<feature type="compositionally biased region" description="Basic and acidic residues" evidence="1">
    <location>
        <begin position="1"/>
        <end position="16"/>
    </location>
</feature>
<reference evidence="3" key="1">
    <citation type="journal article" date="2017" name="Science">
        <title>Giant viruses with an expanded complement of translation system components.</title>
        <authorList>
            <person name="Schulz F."/>
            <person name="Yutin N."/>
            <person name="Ivanova N.N."/>
            <person name="Ortega D.R."/>
            <person name="Lee T.K."/>
            <person name="Vierheilig J."/>
            <person name="Daims H."/>
            <person name="Horn M."/>
            <person name="Wagner M."/>
            <person name="Jensen G.J."/>
            <person name="Kyrpides N.C."/>
            <person name="Koonin E.V."/>
            <person name="Woyke T."/>
        </authorList>
    </citation>
    <scope>NUCLEOTIDE SEQUENCE</scope>
    <source>
        <strain evidence="3">KNV1</strain>
    </source>
</reference>
<evidence type="ECO:0000256" key="2">
    <source>
        <dbReference type="SAM" id="Phobius"/>
    </source>
</evidence>
<keyword evidence="2" id="KW-0472">Membrane</keyword>
<dbReference type="EMBL" id="KY684112">
    <property type="protein sequence ID" value="ARF12426.1"/>
    <property type="molecule type" value="Genomic_DNA"/>
</dbReference>
<accession>A0A1V0SL47</accession>
<proteinExistence type="predicted"/>
<evidence type="ECO:0000313" key="3">
    <source>
        <dbReference type="EMBL" id="ARF12426.1"/>
    </source>
</evidence>
<evidence type="ECO:0000256" key="1">
    <source>
        <dbReference type="SAM" id="MobiDB-lite"/>
    </source>
</evidence>
<feature type="transmembrane region" description="Helical" evidence="2">
    <location>
        <begin position="79"/>
        <end position="98"/>
    </location>
</feature>
<protein>
    <submittedName>
        <fullName evidence="3">Uncharacterized protein</fullName>
    </submittedName>
</protein>
<keyword evidence="2" id="KW-0812">Transmembrane</keyword>
<feature type="region of interest" description="Disordered" evidence="1">
    <location>
        <begin position="1"/>
        <end position="42"/>
    </location>
</feature>
<organism evidence="3">
    <name type="scientific">Klosneuvirus KNV1</name>
    <dbReference type="NCBI Taxonomy" id="1977640"/>
    <lineage>
        <taxon>Viruses</taxon>
        <taxon>Varidnaviria</taxon>
        <taxon>Bamfordvirae</taxon>
        <taxon>Nucleocytoviricota</taxon>
        <taxon>Megaviricetes</taxon>
        <taxon>Imitervirales</taxon>
        <taxon>Mimiviridae</taxon>
        <taxon>Klosneuvirinae</taxon>
        <taxon>Klosneuvirus</taxon>
    </lineage>
</organism>